<dbReference type="PATRIC" id="fig|1441923.3.peg.2205"/>
<dbReference type="EMBL" id="AZYO01000019">
    <property type="protein sequence ID" value="KOS56395.1"/>
    <property type="molecule type" value="Genomic_DNA"/>
</dbReference>
<evidence type="ECO:0000256" key="1">
    <source>
        <dbReference type="SAM" id="MobiDB-lite"/>
    </source>
</evidence>
<feature type="chain" id="PRO_5038478040" evidence="2">
    <location>
        <begin position="26"/>
        <end position="203"/>
    </location>
</feature>
<dbReference type="Proteomes" id="UP000037712">
    <property type="component" value="Unassembled WGS sequence"/>
</dbReference>
<reference evidence="4" key="2">
    <citation type="submission" date="2015-01" db="EMBL/GenBank/DDBJ databases">
        <title>Draft genome sequence of potential hydrocarbon metabolising strain of Rhodococcus rhodochrous.</title>
        <authorList>
            <person name="Aggarwal R.K."/>
            <person name="Dawar C."/>
        </authorList>
    </citation>
    <scope>NUCLEOTIDE SEQUENCE [LARGE SCALE GENOMIC DNA]</scope>
    <source>
        <strain evidence="4">KG-21</strain>
    </source>
</reference>
<keyword evidence="3" id="KW-0449">Lipoprotein</keyword>
<keyword evidence="2" id="KW-0732">Signal</keyword>
<gene>
    <name evidence="3" type="ORF">Z051_09980</name>
</gene>
<accession>A0A0M8PJV0</accession>
<feature type="compositionally biased region" description="Low complexity" evidence="1">
    <location>
        <begin position="35"/>
        <end position="69"/>
    </location>
</feature>
<comment type="caution">
    <text evidence="3">The sequence shown here is derived from an EMBL/GenBank/DDBJ whole genome shotgun (WGS) entry which is preliminary data.</text>
</comment>
<protein>
    <submittedName>
        <fullName evidence="3">Lipoprotein</fullName>
    </submittedName>
</protein>
<evidence type="ECO:0000313" key="4">
    <source>
        <dbReference type="Proteomes" id="UP000037712"/>
    </source>
</evidence>
<name>A0A0M8PJV0_RHORH</name>
<dbReference type="PROSITE" id="PS51257">
    <property type="entry name" value="PROKAR_LIPOPROTEIN"/>
    <property type="match status" value="1"/>
</dbReference>
<evidence type="ECO:0000256" key="2">
    <source>
        <dbReference type="SAM" id="SignalP"/>
    </source>
</evidence>
<dbReference type="AlphaFoldDB" id="A0A0M8PJV0"/>
<dbReference type="RefSeq" id="WP_054372547.1">
    <property type="nucleotide sequence ID" value="NZ_AZYO01000019.1"/>
</dbReference>
<feature type="region of interest" description="Disordered" evidence="1">
    <location>
        <begin position="29"/>
        <end position="71"/>
    </location>
</feature>
<sequence length="203" mass="20956">MNLIRRVSGTAVALAAAALVLGACGSDVEPRAVPESGSETTSASASDTRTTTGRPTTTTSAPTSPGSSGLDIDVEIGDCVRLGGTVDDATIENATCGSMDSNYKVIDIVDSSEQCVSDADQTYYESSGGVEVGALCLDVDWVVGSCMDISGEDPQRVDCAAPGPETEKVTEILQNTDNVNDCSTSEGGFVYSERRFVVCTDTL</sequence>
<feature type="signal peptide" evidence="2">
    <location>
        <begin position="1"/>
        <end position="25"/>
    </location>
</feature>
<evidence type="ECO:0000313" key="3">
    <source>
        <dbReference type="EMBL" id="KOS56395.1"/>
    </source>
</evidence>
<proteinExistence type="predicted"/>
<reference evidence="3 4" key="1">
    <citation type="journal article" date="2015" name="Genome Announc.">
        <title>Draft Genome Sequence of Rhodococcus rhodochrous Strain KG-21, a Soil Isolate from Oil Fields of Krishna-Godavari Basin, India.</title>
        <authorList>
            <person name="Dawar C."/>
            <person name="Aggarwal R.K."/>
        </authorList>
    </citation>
    <scope>NUCLEOTIDE SEQUENCE [LARGE SCALE GENOMIC DNA]</scope>
    <source>
        <strain evidence="3 4">KG-21</strain>
    </source>
</reference>
<organism evidence="3 4">
    <name type="scientific">Rhodococcus rhodochrous KG-21</name>
    <dbReference type="NCBI Taxonomy" id="1441923"/>
    <lineage>
        <taxon>Bacteria</taxon>
        <taxon>Bacillati</taxon>
        <taxon>Actinomycetota</taxon>
        <taxon>Actinomycetes</taxon>
        <taxon>Mycobacteriales</taxon>
        <taxon>Nocardiaceae</taxon>
        <taxon>Rhodococcus</taxon>
    </lineage>
</organism>